<reference evidence="1 2" key="1">
    <citation type="submission" date="2019-06" db="EMBL/GenBank/DDBJ databases">
        <authorList>
            <person name="Broberg M."/>
        </authorList>
    </citation>
    <scope>NUCLEOTIDE SEQUENCE [LARGE SCALE GENOMIC DNA]</scope>
</reference>
<evidence type="ECO:0000313" key="1">
    <source>
        <dbReference type="EMBL" id="VUC19888.1"/>
    </source>
</evidence>
<accession>A0ABY6TMQ9</accession>
<name>A0ABY6TMQ9_BIOOC</name>
<organism evidence="1 2">
    <name type="scientific">Bionectria ochroleuca</name>
    <name type="common">Gliocladium roseum</name>
    <dbReference type="NCBI Taxonomy" id="29856"/>
    <lineage>
        <taxon>Eukaryota</taxon>
        <taxon>Fungi</taxon>
        <taxon>Dikarya</taxon>
        <taxon>Ascomycota</taxon>
        <taxon>Pezizomycotina</taxon>
        <taxon>Sordariomycetes</taxon>
        <taxon>Hypocreomycetidae</taxon>
        <taxon>Hypocreales</taxon>
        <taxon>Bionectriaceae</taxon>
        <taxon>Clonostachys</taxon>
    </lineage>
</organism>
<dbReference type="EMBL" id="CABFNS010000006">
    <property type="protein sequence ID" value="VUC19888.1"/>
    <property type="molecule type" value="Genomic_DNA"/>
</dbReference>
<evidence type="ECO:0000313" key="2">
    <source>
        <dbReference type="Proteomes" id="UP000766486"/>
    </source>
</evidence>
<protein>
    <submittedName>
        <fullName evidence="1">Uncharacterized protein</fullName>
    </submittedName>
</protein>
<keyword evidence="2" id="KW-1185">Reference proteome</keyword>
<sequence>MCNVVANYYIYTACRDPGVHFYASDTDGEIHLVCATGPHERYLPALRRSLTSAEFGKYARENATKKGIPGKKRVGSVRKARADVTFSVRIVGRLRGSEGVGELGSN</sequence>
<dbReference type="Proteomes" id="UP000766486">
    <property type="component" value="Unassembled WGS sequence"/>
</dbReference>
<comment type="caution">
    <text evidence="1">The sequence shown here is derived from an EMBL/GenBank/DDBJ whole genome shotgun (WGS) entry which is preliminary data.</text>
</comment>
<proteinExistence type="predicted"/>
<gene>
    <name evidence="1" type="ORF">CLO192961_LOCUS4270</name>
</gene>